<comment type="caution">
    <text evidence="11">The sequence shown here is derived from an EMBL/GenBank/DDBJ whole genome shotgun (WGS) entry which is preliminary data.</text>
</comment>
<dbReference type="GO" id="GO:0008270">
    <property type="term" value="F:zinc ion binding"/>
    <property type="evidence" value="ECO:0007669"/>
    <property type="project" value="UniProtKB-KW"/>
</dbReference>
<evidence type="ECO:0000259" key="9">
    <source>
        <dbReference type="SMART" id="SM00661"/>
    </source>
</evidence>
<name>A0A7J3MZM0_9CREN</name>
<feature type="binding site" evidence="5">
    <location>
        <position position="73"/>
    </location>
    <ligand>
        <name>Zn(2+)</name>
        <dbReference type="ChEBI" id="CHEBI:29105"/>
        <label>2</label>
    </ligand>
</feature>
<feature type="binding site" evidence="5">
    <location>
        <position position="100"/>
    </location>
    <ligand>
        <name>Zn(2+)</name>
        <dbReference type="ChEBI" id="CHEBI:29105"/>
        <label>2</label>
    </ligand>
</feature>
<feature type="domain" description="TFIIS-type" evidence="8">
    <location>
        <begin position="68"/>
        <end position="109"/>
    </location>
</feature>
<dbReference type="SMART" id="SM00661">
    <property type="entry name" value="RPOL9"/>
    <property type="match status" value="1"/>
</dbReference>
<evidence type="ECO:0000256" key="5">
    <source>
        <dbReference type="PIRSR" id="PIRSR005586-1"/>
    </source>
</evidence>
<evidence type="ECO:0000256" key="4">
    <source>
        <dbReference type="PIRNR" id="PIRNR005586"/>
    </source>
</evidence>
<feature type="binding site" evidence="5">
    <location>
        <position position="23"/>
    </location>
    <ligand>
        <name>Zn(2+)</name>
        <dbReference type="ChEBI" id="CHEBI:29105"/>
        <label>1</label>
    </ligand>
</feature>
<dbReference type="EMBL" id="DTDH01000162">
    <property type="protein sequence ID" value="HGT98961.1"/>
    <property type="molecule type" value="Genomic_DNA"/>
</dbReference>
<organism evidence="11">
    <name type="scientific">Ignisphaera aggregans</name>
    <dbReference type="NCBI Taxonomy" id="334771"/>
    <lineage>
        <taxon>Archaea</taxon>
        <taxon>Thermoproteota</taxon>
        <taxon>Thermoprotei</taxon>
        <taxon>Desulfurococcales</taxon>
        <taxon>Desulfurococcaceae</taxon>
        <taxon>Ignisphaera</taxon>
    </lineage>
</organism>
<reference evidence="11" key="1">
    <citation type="journal article" date="2020" name="mSystems">
        <title>Genome- and Community-Level Interaction Insights into Carbon Utilization and Element Cycling Functions of Hydrothermarchaeota in Hydrothermal Sediment.</title>
        <authorList>
            <person name="Zhou Z."/>
            <person name="Liu Y."/>
            <person name="Xu W."/>
            <person name="Pan J."/>
            <person name="Luo Z.H."/>
            <person name="Li M."/>
        </authorList>
    </citation>
    <scope>NUCLEOTIDE SEQUENCE [LARGE SCALE GENOMIC DNA]</scope>
    <source>
        <strain evidence="10">SpSt-629</strain>
        <strain evidence="11">SpSt-688</strain>
    </source>
</reference>
<evidence type="ECO:0000256" key="3">
    <source>
        <dbReference type="ARBA" id="ARBA00022833"/>
    </source>
</evidence>
<protein>
    <recommendedName>
        <fullName evidence="12">Transcription factor S</fullName>
    </recommendedName>
</protein>
<feature type="binding site" evidence="5">
    <location>
        <position position="20"/>
    </location>
    <ligand>
        <name>Zn(2+)</name>
        <dbReference type="ChEBI" id="CHEBI:29105"/>
        <label>1</label>
    </ligand>
</feature>
<evidence type="ECO:0000256" key="1">
    <source>
        <dbReference type="ARBA" id="ARBA00022723"/>
    </source>
</evidence>
<evidence type="ECO:0000259" key="8">
    <source>
        <dbReference type="SMART" id="SM00440"/>
    </source>
</evidence>
<feature type="binding site" evidence="5">
    <location>
        <position position="70"/>
    </location>
    <ligand>
        <name>Zn(2+)</name>
        <dbReference type="ChEBI" id="CHEBI:29105"/>
        <label>2</label>
    </ligand>
</feature>
<dbReference type="PIRSF" id="PIRSF005586">
    <property type="entry name" value="RNApol_RpoM"/>
    <property type="match status" value="1"/>
</dbReference>
<evidence type="ECO:0000313" key="10">
    <source>
        <dbReference type="EMBL" id="HFQ78562.1"/>
    </source>
</evidence>
<dbReference type="InterPro" id="IPR001222">
    <property type="entry name" value="Znf_TFIIS"/>
</dbReference>
<gene>
    <name evidence="10" type="ORF">ENT99_02525</name>
    <name evidence="11" type="ORF">ENU64_05985</name>
</gene>
<dbReference type="SMART" id="SM00440">
    <property type="entry name" value="ZnF_C2C2"/>
    <property type="match status" value="1"/>
</dbReference>
<feature type="binding site" evidence="5">
    <location>
        <position position="4"/>
    </location>
    <ligand>
        <name>Zn(2+)</name>
        <dbReference type="ChEBI" id="CHEBI:29105"/>
        <label>1</label>
    </ligand>
</feature>
<dbReference type="GO" id="GO:0003899">
    <property type="term" value="F:DNA-directed RNA polymerase activity"/>
    <property type="evidence" value="ECO:0007669"/>
    <property type="project" value="InterPro"/>
</dbReference>
<keyword evidence="3 5" id="KW-0862">Zinc</keyword>
<dbReference type="InterPro" id="IPR001529">
    <property type="entry name" value="Zn_ribbon_RPB9"/>
</dbReference>
<keyword evidence="2 6" id="KW-0863">Zinc-finger</keyword>
<feature type="binding site" evidence="5">
    <location>
        <position position="103"/>
    </location>
    <ligand>
        <name>Zn(2+)</name>
        <dbReference type="ChEBI" id="CHEBI:29105"/>
        <label>2</label>
    </ligand>
</feature>
<evidence type="ECO:0000256" key="2">
    <source>
        <dbReference type="ARBA" id="ARBA00022771"/>
    </source>
</evidence>
<proteinExistence type="inferred from homology"/>
<dbReference type="Gene3D" id="2.20.25.10">
    <property type="match status" value="1"/>
</dbReference>
<evidence type="ECO:0000256" key="7">
    <source>
        <dbReference type="RuleBase" id="RU003474"/>
    </source>
</evidence>
<dbReference type="PANTHER" id="PTHR11239:SF12">
    <property type="entry name" value="DNA-DIRECTED RNA POLYMERASE III SUBUNIT RPC10"/>
    <property type="match status" value="1"/>
</dbReference>
<dbReference type="Pfam" id="PF01096">
    <property type="entry name" value="Zn_ribbon_TFIIS"/>
    <property type="match status" value="1"/>
</dbReference>
<evidence type="ECO:0000313" key="11">
    <source>
        <dbReference type="EMBL" id="HGT98961.1"/>
    </source>
</evidence>
<dbReference type="GO" id="GO:0006351">
    <property type="term" value="P:DNA-templated transcription"/>
    <property type="evidence" value="ECO:0007669"/>
    <property type="project" value="InterPro"/>
</dbReference>
<dbReference type="AlphaFoldDB" id="A0A7J3MZM0"/>
<dbReference type="InterPro" id="IPR012164">
    <property type="entry name" value="Rpa12/Rpb9/Rpc10/TFS"/>
</dbReference>
<keyword evidence="4 7" id="KW-0804">Transcription</keyword>
<comment type="similarity">
    <text evidence="4 7">Belongs to the archaeal rpoM/eukaryotic RPA12/RPB9/RPC11 RNA polymerase family.</text>
</comment>
<dbReference type="PANTHER" id="PTHR11239">
    <property type="entry name" value="DNA-DIRECTED RNA POLYMERASE"/>
    <property type="match status" value="1"/>
</dbReference>
<feature type="zinc finger region" description="C4-type" evidence="6">
    <location>
        <begin position="4"/>
        <end position="23"/>
    </location>
</feature>
<feature type="domain" description="DNA-directed RNA polymerase II subunit RPB9-like zinc ribbon" evidence="9">
    <location>
        <begin position="2"/>
        <end position="56"/>
    </location>
</feature>
<dbReference type="GO" id="GO:0003676">
    <property type="term" value="F:nucleic acid binding"/>
    <property type="evidence" value="ECO:0007669"/>
    <property type="project" value="InterPro"/>
</dbReference>
<keyword evidence="1 5" id="KW-0479">Metal-binding</keyword>
<evidence type="ECO:0000256" key="6">
    <source>
        <dbReference type="PIRSR" id="PIRSR005586-2"/>
    </source>
</evidence>
<dbReference type="EMBL" id="DTAU01000045">
    <property type="protein sequence ID" value="HFQ78562.1"/>
    <property type="molecule type" value="Genomic_DNA"/>
</dbReference>
<sequence>MYFCPKCGSTMIVRKNSFFCPKCRYTAELNSTEIQYLKRSTLLSKVHEKKVDVDNIGIPLSAIHDDKIVCPRCHNRGVYYWRRHRASAESSDTIEKVYKCGRCNYSWTEFE</sequence>
<feature type="binding site" evidence="5">
    <location>
        <position position="7"/>
    </location>
    <ligand>
        <name>Zn(2+)</name>
        <dbReference type="ChEBI" id="CHEBI:29105"/>
        <label>1</label>
    </ligand>
</feature>
<evidence type="ECO:0008006" key="12">
    <source>
        <dbReference type="Google" id="ProtNLM"/>
    </source>
</evidence>
<accession>A0A7J3MZM0</accession>
<dbReference type="SUPFAM" id="SSF57783">
    <property type="entry name" value="Zinc beta-ribbon"/>
    <property type="match status" value="1"/>
</dbReference>